<accession>A0A1Y5PHU4</accession>
<feature type="domain" description="DUF4062" evidence="1">
    <location>
        <begin position="6"/>
        <end position="88"/>
    </location>
</feature>
<evidence type="ECO:0000259" key="1">
    <source>
        <dbReference type="Pfam" id="PF13271"/>
    </source>
</evidence>
<dbReference type="InterPro" id="IPR025139">
    <property type="entry name" value="DUF4062"/>
</dbReference>
<dbReference type="AlphaFoldDB" id="A0A1Y5PHU4"/>
<organism evidence="2">
    <name type="scientific">uncultured Mycobacterium sp</name>
    <dbReference type="NCBI Taxonomy" id="171292"/>
    <lineage>
        <taxon>Bacteria</taxon>
        <taxon>Bacillati</taxon>
        <taxon>Actinomycetota</taxon>
        <taxon>Actinomycetes</taxon>
        <taxon>Mycobacteriales</taxon>
        <taxon>Mycobacteriaceae</taxon>
        <taxon>Mycobacterium</taxon>
        <taxon>environmental samples</taxon>
    </lineage>
</organism>
<dbReference type="EMBL" id="FLQS01000049">
    <property type="protein sequence ID" value="SBS78265.1"/>
    <property type="molecule type" value="Genomic_DNA"/>
</dbReference>
<name>A0A1Y5PHU4_9MYCO</name>
<evidence type="ECO:0000313" key="2">
    <source>
        <dbReference type="EMBL" id="SBS78265.1"/>
    </source>
</evidence>
<dbReference type="Pfam" id="PF13271">
    <property type="entry name" value="DUF4062"/>
    <property type="match status" value="1"/>
</dbReference>
<gene>
    <name evidence="2" type="ORF">MHPYR_530052</name>
</gene>
<proteinExistence type="predicted"/>
<sequence>MKKRYQVFVSSTYKDLTDERAAVIQMILGLDHFPAGMEMFPAANEDQWKLIERVIDESDYYIVVVGGRYGSVDETVGVSFTEREYDYAIATKTPVLGFLHKDPAWVQGSSATAPS</sequence>
<reference evidence="2" key="1">
    <citation type="submission" date="2016-03" db="EMBL/GenBank/DDBJ databases">
        <authorList>
            <person name="Ploux O."/>
        </authorList>
    </citation>
    <scope>NUCLEOTIDE SEQUENCE</scope>
    <source>
        <strain evidence="2">UC10</strain>
    </source>
</reference>
<protein>
    <recommendedName>
        <fullName evidence="1">DUF4062 domain-containing protein</fullName>
    </recommendedName>
</protein>